<protein>
    <submittedName>
        <fullName evidence="2">Uncharacterized protein</fullName>
    </submittedName>
</protein>
<name>A0ABV7C023_9PROT</name>
<feature type="region of interest" description="Disordered" evidence="1">
    <location>
        <begin position="38"/>
        <end position="66"/>
    </location>
</feature>
<organism evidence="2 3">
    <name type="scientific">Falsiroseomonas tokyonensis</name>
    <dbReference type="NCBI Taxonomy" id="430521"/>
    <lineage>
        <taxon>Bacteria</taxon>
        <taxon>Pseudomonadati</taxon>
        <taxon>Pseudomonadota</taxon>
        <taxon>Alphaproteobacteria</taxon>
        <taxon>Acetobacterales</taxon>
        <taxon>Roseomonadaceae</taxon>
        <taxon>Falsiroseomonas</taxon>
    </lineage>
</organism>
<gene>
    <name evidence="2" type="ORF">ACFOD3_20675</name>
</gene>
<sequence length="66" mass="7689">MSKKRGGHDFGNLTPEKKRLWSEEIWRFGALPPDQMRAEAAEHMARWERQERKSDRPNTVKPAGKG</sequence>
<comment type="caution">
    <text evidence="2">The sequence shown here is derived from an EMBL/GenBank/DDBJ whole genome shotgun (WGS) entry which is preliminary data.</text>
</comment>
<feature type="compositionally biased region" description="Basic and acidic residues" evidence="1">
    <location>
        <begin position="38"/>
        <end position="58"/>
    </location>
</feature>
<proteinExistence type="predicted"/>
<dbReference type="RefSeq" id="WP_216838416.1">
    <property type="nucleotide sequence ID" value="NZ_JAFNJS010000006.1"/>
</dbReference>
<reference evidence="3" key="1">
    <citation type="journal article" date="2019" name="Int. J. Syst. Evol. Microbiol.">
        <title>The Global Catalogue of Microorganisms (GCM) 10K type strain sequencing project: providing services to taxonomists for standard genome sequencing and annotation.</title>
        <authorList>
            <consortium name="The Broad Institute Genomics Platform"/>
            <consortium name="The Broad Institute Genome Sequencing Center for Infectious Disease"/>
            <person name="Wu L."/>
            <person name="Ma J."/>
        </authorList>
    </citation>
    <scope>NUCLEOTIDE SEQUENCE [LARGE SCALE GENOMIC DNA]</scope>
    <source>
        <strain evidence="3">CGMCC 1.16855</strain>
    </source>
</reference>
<dbReference type="Proteomes" id="UP001595420">
    <property type="component" value="Unassembled WGS sequence"/>
</dbReference>
<evidence type="ECO:0000256" key="1">
    <source>
        <dbReference type="SAM" id="MobiDB-lite"/>
    </source>
</evidence>
<evidence type="ECO:0000313" key="2">
    <source>
        <dbReference type="EMBL" id="MFC3002326.1"/>
    </source>
</evidence>
<accession>A0ABV7C023</accession>
<dbReference type="EMBL" id="JBHRSB010000006">
    <property type="protein sequence ID" value="MFC3002326.1"/>
    <property type="molecule type" value="Genomic_DNA"/>
</dbReference>
<keyword evidence="3" id="KW-1185">Reference proteome</keyword>
<evidence type="ECO:0000313" key="3">
    <source>
        <dbReference type="Proteomes" id="UP001595420"/>
    </source>
</evidence>